<evidence type="ECO:0000313" key="3">
    <source>
        <dbReference type="Proteomes" id="UP000059574"/>
    </source>
</evidence>
<proteinExistence type="predicted"/>
<dbReference type="GO" id="GO:0016020">
    <property type="term" value="C:membrane"/>
    <property type="evidence" value="ECO:0007669"/>
    <property type="project" value="TreeGrafter"/>
</dbReference>
<dbReference type="PANTHER" id="PTHR43798">
    <property type="entry name" value="MONOACYLGLYCEROL LIPASE"/>
    <property type="match status" value="1"/>
</dbReference>
<dbReference type="InterPro" id="IPR000073">
    <property type="entry name" value="AB_hydrolase_1"/>
</dbReference>
<gene>
    <name evidence="2" type="ORF">AS189_14515</name>
</gene>
<dbReference type="OrthoDB" id="9769541at2"/>
<dbReference type="AlphaFoldDB" id="A0A0S2M211"/>
<dbReference type="SUPFAM" id="SSF53474">
    <property type="entry name" value="alpha/beta-Hydrolases"/>
    <property type="match status" value="1"/>
</dbReference>
<dbReference type="InterPro" id="IPR029058">
    <property type="entry name" value="AB_hydrolase_fold"/>
</dbReference>
<evidence type="ECO:0000313" key="2">
    <source>
        <dbReference type="EMBL" id="ALO67483.1"/>
    </source>
</evidence>
<sequence length="263" mass="27773">MTVAVHVGGAGPDIVLLHGLGSRWQIFTPIIGALEQHHRVHAFDLPGFGEQPYQPSLRPGIAGLADWVSAELQARGILSPHIVGSSMGAGIALELARRGIAGSVTAFAPIGFWNAAERRWCVGVLSVLRIAARAMPRLLGVALHTRAGRAVLLFPLFGRPAHVAPEAAIADLAALAASDGFAAARASFRKQRTIPAADGVPTTIVWGRRDLVLPARTQSRRACRVWGSAHHVLLDGCGHLPFSDAPERCVALILAAHPSSSTR</sequence>
<reference evidence="2 3" key="2">
    <citation type="journal article" date="2016" name="J. Biotechnol.">
        <title>Complete genome sequence of Arthrobacter alpinus ERGS4:06, a yellow pigmented bacterium tolerant to cold and radiations isolated from Sikkim Himalaya.</title>
        <authorList>
            <person name="Kumar R."/>
            <person name="Singh D."/>
            <person name="Swarnkar M.K."/>
            <person name="Singh A.K."/>
            <person name="Kumar S."/>
        </authorList>
    </citation>
    <scope>NUCLEOTIDE SEQUENCE [LARGE SCALE GENOMIC DNA]</scope>
    <source>
        <strain evidence="2 3">ERGS4:06</strain>
    </source>
</reference>
<protein>
    <recommendedName>
        <fullName evidence="1">AB hydrolase-1 domain-containing protein</fullName>
    </recommendedName>
</protein>
<dbReference type="RefSeq" id="WP_062290417.1">
    <property type="nucleotide sequence ID" value="NZ_CP013200.1"/>
</dbReference>
<evidence type="ECO:0000259" key="1">
    <source>
        <dbReference type="Pfam" id="PF12697"/>
    </source>
</evidence>
<dbReference type="Gene3D" id="3.40.50.1820">
    <property type="entry name" value="alpha/beta hydrolase"/>
    <property type="match status" value="1"/>
</dbReference>
<reference evidence="3" key="1">
    <citation type="submission" date="2015-11" db="EMBL/GenBank/DDBJ databases">
        <authorList>
            <person name="Kumar R."/>
            <person name="Singh D."/>
            <person name="Swarnkar M.K."/>
            <person name="Singh A.K."/>
            <person name="Kumar S."/>
        </authorList>
    </citation>
    <scope>NUCLEOTIDE SEQUENCE [LARGE SCALE GENOMIC DNA]</scope>
    <source>
        <strain evidence="3">ERGS4:06</strain>
    </source>
</reference>
<dbReference type="EMBL" id="CP013200">
    <property type="protein sequence ID" value="ALO67483.1"/>
    <property type="molecule type" value="Genomic_DNA"/>
</dbReference>
<dbReference type="PRINTS" id="PR00111">
    <property type="entry name" value="ABHYDROLASE"/>
</dbReference>
<dbReference type="PANTHER" id="PTHR43798:SF33">
    <property type="entry name" value="HYDROLASE, PUTATIVE (AFU_ORTHOLOGUE AFUA_2G14860)-RELATED"/>
    <property type="match status" value="1"/>
</dbReference>
<dbReference type="Pfam" id="PF12697">
    <property type="entry name" value="Abhydrolase_6"/>
    <property type="match status" value="1"/>
</dbReference>
<dbReference type="GO" id="GO:0003824">
    <property type="term" value="F:catalytic activity"/>
    <property type="evidence" value="ECO:0007669"/>
    <property type="project" value="UniProtKB-ARBA"/>
</dbReference>
<name>A0A0S2M211_9MICC</name>
<accession>A0A0S2M211</accession>
<feature type="domain" description="AB hydrolase-1" evidence="1">
    <location>
        <begin position="14"/>
        <end position="251"/>
    </location>
</feature>
<dbReference type="InterPro" id="IPR050266">
    <property type="entry name" value="AB_hydrolase_sf"/>
</dbReference>
<dbReference type="Proteomes" id="UP000059574">
    <property type="component" value="Chromosome"/>
</dbReference>
<organism evidence="2 3">
    <name type="scientific">Arthrobacter alpinus</name>
    <dbReference type="NCBI Taxonomy" id="656366"/>
    <lineage>
        <taxon>Bacteria</taxon>
        <taxon>Bacillati</taxon>
        <taxon>Actinomycetota</taxon>
        <taxon>Actinomycetes</taxon>
        <taxon>Micrococcales</taxon>
        <taxon>Micrococcaceae</taxon>
        <taxon>Arthrobacter</taxon>
    </lineage>
</organism>